<dbReference type="AlphaFoldDB" id="A0A8J6YX23"/>
<organism evidence="2 3">
    <name type="scientific">Mangrovicoccus algicola</name>
    <dbReference type="NCBI Taxonomy" id="2771008"/>
    <lineage>
        <taxon>Bacteria</taxon>
        <taxon>Pseudomonadati</taxon>
        <taxon>Pseudomonadota</taxon>
        <taxon>Alphaproteobacteria</taxon>
        <taxon>Rhodobacterales</taxon>
        <taxon>Paracoccaceae</taxon>
        <taxon>Mangrovicoccus</taxon>
    </lineage>
</organism>
<accession>A0A8J6YX23</accession>
<dbReference type="RefSeq" id="WP_193183599.1">
    <property type="nucleotide sequence ID" value="NZ_JACVXA010000041.1"/>
</dbReference>
<gene>
    <name evidence="2" type="ORF">ICN82_13355</name>
</gene>
<protein>
    <submittedName>
        <fullName evidence="2">Uncharacterized protein</fullName>
    </submittedName>
</protein>
<sequence length="159" mass="15520">MTSKFAAIAAFALASSGLIGAASAGQLAGSLGVDADRLSTAELVALKSAQEAGDLDRAAFILDGAARGDVTASDQLAASLGVAPGAYTAAELTALKNAVERDEADRAAFVTGSTAVTSRDAATNGAGDQLARALNVEPGSRSTAELASAYLDATGAGDS</sequence>
<evidence type="ECO:0000313" key="3">
    <source>
        <dbReference type="Proteomes" id="UP000609121"/>
    </source>
</evidence>
<keyword evidence="1" id="KW-0732">Signal</keyword>
<keyword evidence="3" id="KW-1185">Reference proteome</keyword>
<dbReference type="Proteomes" id="UP000609121">
    <property type="component" value="Unassembled WGS sequence"/>
</dbReference>
<reference evidence="2" key="1">
    <citation type="submission" date="2020-09" db="EMBL/GenBank/DDBJ databases">
        <title>A novel bacterium of genus Mangrovicoccus, isolated from South China Sea.</title>
        <authorList>
            <person name="Huang H."/>
            <person name="Mo K."/>
            <person name="Hu Y."/>
        </authorList>
    </citation>
    <scope>NUCLEOTIDE SEQUENCE</scope>
    <source>
        <strain evidence="2">HB182678</strain>
    </source>
</reference>
<feature type="signal peptide" evidence="1">
    <location>
        <begin position="1"/>
        <end position="21"/>
    </location>
</feature>
<evidence type="ECO:0000313" key="2">
    <source>
        <dbReference type="EMBL" id="MBE3639187.1"/>
    </source>
</evidence>
<comment type="caution">
    <text evidence="2">The sequence shown here is derived from an EMBL/GenBank/DDBJ whole genome shotgun (WGS) entry which is preliminary data.</text>
</comment>
<feature type="chain" id="PRO_5035160117" evidence="1">
    <location>
        <begin position="22"/>
        <end position="159"/>
    </location>
</feature>
<name>A0A8J6YX23_9RHOB</name>
<evidence type="ECO:0000256" key="1">
    <source>
        <dbReference type="SAM" id="SignalP"/>
    </source>
</evidence>
<dbReference type="EMBL" id="JACVXA010000041">
    <property type="protein sequence ID" value="MBE3639187.1"/>
    <property type="molecule type" value="Genomic_DNA"/>
</dbReference>
<proteinExistence type="predicted"/>